<accession>A0ABN8D7L1</accession>
<comment type="caution">
    <text evidence="1">The sequence shown here is derived from an EMBL/GenBank/DDBJ whole genome shotgun (WGS) entry which is preliminary data.</text>
</comment>
<proteinExistence type="predicted"/>
<dbReference type="Proteomes" id="UP001158986">
    <property type="component" value="Unassembled WGS sequence"/>
</dbReference>
<keyword evidence="2" id="KW-1185">Reference proteome</keyword>
<organism evidence="1 2">
    <name type="scientific">Peronospora belbahrii</name>
    <dbReference type="NCBI Taxonomy" id="622444"/>
    <lineage>
        <taxon>Eukaryota</taxon>
        <taxon>Sar</taxon>
        <taxon>Stramenopiles</taxon>
        <taxon>Oomycota</taxon>
        <taxon>Peronosporomycetes</taxon>
        <taxon>Peronosporales</taxon>
        <taxon>Peronosporaceae</taxon>
        <taxon>Peronospora</taxon>
    </lineage>
</organism>
<name>A0ABN8D7L1_9STRA</name>
<protein>
    <submittedName>
        <fullName evidence="1">Uncharacterized protein</fullName>
    </submittedName>
</protein>
<sequence length="115" mass="13037">MVIKERASTIEILTNYTHDLRDIVIFGSICSVSRDPRTGSLKQRSAIGVIIGKFLAIEDQAAPPVTSSETVAKKIVEDKRKAKKHGREMHIARVQGQDAQKKSYFRRNRYKIQVL</sequence>
<reference evidence="1 2" key="1">
    <citation type="submission" date="2021-11" db="EMBL/GenBank/DDBJ databases">
        <authorList>
            <person name="Islam A."/>
            <person name="Islam S."/>
            <person name="Flora M.S."/>
            <person name="Rahman M."/>
            <person name="Ziaur R.M."/>
            <person name="Epstein J.H."/>
            <person name="Hassan M."/>
            <person name="Klassen M."/>
            <person name="Woodard K."/>
            <person name="Webb A."/>
            <person name="Webby R.J."/>
            <person name="El Zowalaty M.E."/>
        </authorList>
    </citation>
    <scope>NUCLEOTIDE SEQUENCE [LARGE SCALE GENOMIC DNA]</scope>
    <source>
        <strain evidence="1">Pbs1</strain>
    </source>
</reference>
<gene>
    <name evidence="1" type="ORF">PBS001_LOCUS7841</name>
</gene>
<evidence type="ECO:0000313" key="1">
    <source>
        <dbReference type="EMBL" id="CAH0521387.1"/>
    </source>
</evidence>
<dbReference type="EMBL" id="CAKLCB010000378">
    <property type="protein sequence ID" value="CAH0521387.1"/>
    <property type="molecule type" value="Genomic_DNA"/>
</dbReference>
<evidence type="ECO:0000313" key="2">
    <source>
        <dbReference type="Proteomes" id="UP001158986"/>
    </source>
</evidence>